<keyword evidence="1" id="KW-0472">Membrane</keyword>
<dbReference type="EMBL" id="FMYK01000010">
    <property type="protein sequence ID" value="SDC69443.1"/>
    <property type="molecule type" value="Genomic_DNA"/>
</dbReference>
<keyword evidence="1" id="KW-1133">Transmembrane helix</keyword>
<feature type="transmembrane region" description="Helical" evidence="1">
    <location>
        <begin position="12"/>
        <end position="30"/>
    </location>
</feature>
<sequence length="78" mass="8847">MAMRPTVRRHALVIIVFALVQWGFVMLALHHNWWHLDKNGRILAFCASAFGGAWLLIIAVLYMVIKGNDGKNDSQDVK</sequence>
<reference evidence="3" key="1">
    <citation type="submission" date="2016-09" db="EMBL/GenBank/DDBJ databases">
        <authorList>
            <person name="Varghese N."/>
            <person name="Submissions S."/>
        </authorList>
    </citation>
    <scope>NUCLEOTIDE SEQUENCE [LARGE SCALE GENOMIC DNA]</scope>
    <source>
        <strain evidence="3">ANC 3699</strain>
    </source>
</reference>
<dbReference type="OrthoDB" id="6705108at2"/>
<gene>
    <name evidence="2" type="ORF">SAMN05421749_11058</name>
</gene>
<protein>
    <submittedName>
        <fullName evidence="2">Uncharacterized protein</fullName>
    </submittedName>
</protein>
<keyword evidence="3" id="KW-1185">Reference proteome</keyword>
<accession>A0A1G6NNH1</accession>
<feature type="transmembrane region" description="Helical" evidence="1">
    <location>
        <begin position="42"/>
        <end position="65"/>
    </location>
</feature>
<keyword evidence="1" id="KW-0812">Transmembrane</keyword>
<evidence type="ECO:0000256" key="1">
    <source>
        <dbReference type="SAM" id="Phobius"/>
    </source>
</evidence>
<proteinExistence type="predicted"/>
<evidence type="ECO:0000313" key="3">
    <source>
        <dbReference type="Proteomes" id="UP000242317"/>
    </source>
</evidence>
<dbReference type="RefSeq" id="WP_092621308.1">
    <property type="nucleotide sequence ID" value="NZ_FMYK01000010.1"/>
</dbReference>
<dbReference type="AlphaFoldDB" id="A0A1G6NNH1"/>
<organism evidence="2 3">
    <name type="scientific">Acinetobacter marinus</name>
    <dbReference type="NCBI Taxonomy" id="281375"/>
    <lineage>
        <taxon>Bacteria</taxon>
        <taxon>Pseudomonadati</taxon>
        <taxon>Pseudomonadota</taxon>
        <taxon>Gammaproteobacteria</taxon>
        <taxon>Moraxellales</taxon>
        <taxon>Moraxellaceae</taxon>
        <taxon>Acinetobacter</taxon>
    </lineage>
</organism>
<dbReference type="Proteomes" id="UP000242317">
    <property type="component" value="Unassembled WGS sequence"/>
</dbReference>
<evidence type="ECO:0000313" key="2">
    <source>
        <dbReference type="EMBL" id="SDC69443.1"/>
    </source>
</evidence>
<name>A0A1G6NNH1_9GAMM</name>